<dbReference type="CDD" id="cd03213">
    <property type="entry name" value="ABCG_EPDR"/>
    <property type="match status" value="1"/>
</dbReference>
<dbReference type="FunFam" id="3.40.50.300:FF:000622">
    <property type="entry name" value="ATP-binding cassette sub-family G member 2"/>
    <property type="match status" value="1"/>
</dbReference>
<accession>A0AAE0QE11</accession>
<dbReference type="GO" id="GO:0140359">
    <property type="term" value="F:ABC-type transporter activity"/>
    <property type="evidence" value="ECO:0007669"/>
    <property type="project" value="InterPro"/>
</dbReference>
<feature type="transmembrane region" description="Helical" evidence="9">
    <location>
        <begin position="448"/>
        <end position="475"/>
    </location>
</feature>
<keyword evidence="4 9" id="KW-0812">Transmembrane</keyword>
<evidence type="ECO:0000259" key="10">
    <source>
        <dbReference type="PROSITE" id="PS50893"/>
    </source>
</evidence>
<evidence type="ECO:0000256" key="3">
    <source>
        <dbReference type="ARBA" id="ARBA00022448"/>
    </source>
</evidence>
<proteinExistence type="inferred from homology"/>
<evidence type="ECO:0000256" key="9">
    <source>
        <dbReference type="SAM" id="Phobius"/>
    </source>
</evidence>
<evidence type="ECO:0000256" key="6">
    <source>
        <dbReference type="ARBA" id="ARBA00022840"/>
    </source>
</evidence>
<comment type="subcellular location">
    <subcellularLocation>
        <location evidence="1">Membrane</location>
        <topology evidence="1">Multi-pass membrane protein</topology>
    </subcellularLocation>
</comment>
<keyword evidence="7 9" id="KW-1133">Transmembrane helix</keyword>
<sequence length="636" mass="71250">MPENRKMDGMKKGGCGATVSFHNIHYGVNTRTGILCKQKKTHKNILVDLNGIMKPGLNAILGATGSGKSSFLDVLAARKDPKGLSGEVLIDGAPQPPNFKCLSGYVVQDDVVMGTLTVRENLRFSAALRLPTSISQKEKEEKVERLIEELGLTKVADSRVGTQLIRGISGGERKRTNIGMELIIDPSVLFLDEPTTGLDASTANSVLSLLKRMSNHGRTIILSIHQPRYSIYRLFDTLTLLVSGRQVYHGPAQSALDYFSDVGFTCEPHNNPADFFLDVINGDYSALSQNKLEDNAELDEKDALSIEERLVQEYKQWSYYKQTRAELEQITQGLDYDSRPKSRTITYNTSFNHQFKWVLKRTFRNLMLNPQTSFAQVGVTLFLALIVGAIFFNVPNNTSGIQNRMGALFFITTNQCFSSLSSAELFITERKLFLHEYVSGYYRVSVYFLCKLLSDILTLRTVPAIIFSSVAYWMIGFKSEVGAFFFFMFTVAMTAYTATSMVMAISADQNVVAIANIYMTITFVFMMIFSGLLVNLPSIADWLNWLKYFSIPRYGLTGLLVNEFVGLKFYNPPLALPPGFNFTLIPNSTTGEDFLTEQGIDYSSWGMWQNIAALGCMQIIFLSIAYLKLLLIKKFT</sequence>
<dbReference type="GO" id="GO:0015562">
    <property type="term" value="F:efflux transmembrane transporter activity"/>
    <property type="evidence" value="ECO:0007669"/>
    <property type="project" value="UniProtKB-ARBA"/>
</dbReference>
<keyword evidence="8 9" id="KW-0472">Membrane</keyword>
<name>A0AAE0QE11_9TELE</name>
<evidence type="ECO:0000256" key="4">
    <source>
        <dbReference type="ARBA" id="ARBA00022692"/>
    </source>
</evidence>
<evidence type="ECO:0000256" key="2">
    <source>
        <dbReference type="ARBA" id="ARBA00005814"/>
    </source>
</evidence>
<dbReference type="InterPro" id="IPR013525">
    <property type="entry name" value="ABC2_TM"/>
</dbReference>
<dbReference type="InterPro" id="IPR003593">
    <property type="entry name" value="AAA+_ATPase"/>
</dbReference>
<dbReference type="InterPro" id="IPR050352">
    <property type="entry name" value="ABCG_transporters"/>
</dbReference>
<reference evidence="11" key="1">
    <citation type="submission" date="2023-06" db="EMBL/GenBank/DDBJ databases">
        <title>Male Hemibagrus guttatus genome.</title>
        <authorList>
            <person name="Bian C."/>
        </authorList>
    </citation>
    <scope>NUCLEOTIDE SEQUENCE</scope>
    <source>
        <strain evidence="11">Male_cb2023</strain>
        <tissue evidence="11">Muscle</tissue>
    </source>
</reference>
<dbReference type="AlphaFoldDB" id="A0AAE0QE11"/>
<keyword evidence="6" id="KW-0067">ATP-binding</keyword>
<dbReference type="EMBL" id="JAUCMX010000017">
    <property type="protein sequence ID" value="KAK3518820.1"/>
    <property type="molecule type" value="Genomic_DNA"/>
</dbReference>
<evidence type="ECO:0000313" key="12">
    <source>
        <dbReference type="Proteomes" id="UP001274896"/>
    </source>
</evidence>
<dbReference type="GO" id="GO:0016324">
    <property type="term" value="C:apical plasma membrane"/>
    <property type="evidence" value="ECO:0007669"/>
    <property type="project" value="UniProtKB-ARBA"/>
</dbReference>
<organism evidence="11 12">
    <name type="scientific">Hemibagrus guttatus</name>
    <dbReference type="NCBI Taxonomy" id="175788"/>
    <lineage>
        <taxon>Eukaryota</taxon>
        <taxon>Metazoa</taxon>
        <taxon>Chordata</taxon>
        <taxon>Craniata</taxon>
        <taxon>Vertebrata</taxon>
        <taxon>Euteleostomi</taxon>
        <taxon>Actinopterygii</taxon>
        <taxon>Neopterygii</taxon>
        <taxon>Teleostei</taxon>
        <taxon>Ostariophysi</taxon>
        <taxon>Siluriformes</taxon>
        <taxon>Bagridae</taxon>
        <taxon>Hemibagrus</taxon>
    </lineage>
</organism>
<dbReference type="Pfam" id="PF01061">
    <property type="entry name" value="ABC2_membrane"/>
    <property type="match status" value="1"/>
</dbReference>
<protein>
    <recommendedName>
        <fullName evidence="10">ABC transporter domain-containing protein</fullName>
    </recommendedName>
</protein>
<dbReference type="GO" id="GO:0032217">
    <property type="term" value="F:riboflavin transmembrane transporter activity"/>
    <property type="evidence" value="ECO:0007669"/>
    <property type="project" value="TreeGrafter"/>
</dbReference>
<dbReference type="InterPro" id="IPR043926">
    <property type="entry name" value="ABCG_dom"/>
</dbReference>
<dbReference type="SMART" id="SM00382">
    <property type="entry name" value="AAA"/>
    <property type="match status" value="1"/>
</dbReference>
<dbReference type="GO" id="GO:0005524">
    <property type="term" value="F:ATP binding"/>
    <property type="evidence" value="ECO:0007669"/>
    <property type="project" value="UniProtKB-KW"/>
</dbReference>
<dbReference type="SUPFAM" id="SSF52540">
    <property type="entry name" value="P-loop containing nucleoside triphosphate hydrolases"/>
    <property type="match status" value="1"/>
</dbReference>
<keyword evidence="5" id="KW-0547">Nucleotide-binding</keyword>
<dbReference type="PROSITE" id="PS50893">
    <property type="entry name" value="ABC_TRANSPORTER_2"/>
    <property type="match status" value="1"/>
</dbReference>
<dbReference type="GO" id="GO:0016887">
    <property type="term" value="F:ATP hydrolysis activity"/>
    <property type="evidence" value="ECO:0007669"/>
    <property type="project" value="InterPro"/>
</dbReference>
<comment type="similarity">
    <text evidence="2">Belongs to the ABC transporter superfamily. ABCG family. Eye pigment precursor importer (TC 3.A.1.204) subfamily.</text>
</comment>
<comment type="caution">
    <text evidence="11">The sequence shown here is derived from an EMBL/GenBank/DDBJ whole genome shotgun (WGS) entry which is preliminary data.</text>
</comment>
<evidence type="ECO:0000256" key="1">
    <source>
        <dbReference type="ARBA" id="ARBA00004141"/>
    </source>
</evidence>
<feature type="domain" description="ABC transporter" evidence="10">
    <location>
        <begin position="19"/>
        <end position="268"/>
    </location>
</feature>
<dbReference type="Proteomes" id="UP001274896">
    <property type="component" value="Unassembled WGS sequence"/>
</dbReference>
<dbReference type="Pfam" id="PF00005">
    <property type="entry name" value="ABC_tran"/>
    <property type="match status" value="1"/>
</dbReference>
<dbReference type="PANTHER" id="PTHR48041">
    <property type="entry name" value="ABC TRANSPORTER G FAMILY MEMBER 28"/>
    <property type="match status" value="1"/>
</dbReference>
<evidence type="ECO:0000256" key="5">
    <source>
        <dbReference type="ARBA" id="ARBA00022741"/>
    </source>
</evidence>
<feature type="transmembrane region" description="Helical" evidence="9">
    <location>
        <begin position="374"/>
        <end position="394"/>
    </location>
</feature>
<evidence type="ECO:0000313" key="11">
    <source>
        <dbReference type="EMBL" id="KAK3518820.1"/>
    </source>
</evidence>
<feature type="transmembrane region" description="Helical" evidence="9">
    <location>
        <begin position="517"/>
        <end position="540"/>
    </location>
</feature>
<dbReference type="InterPro" id="IPR027417">
    <property type="entry name" value="P-loop_NTPase"/>
</dbReference>
<keyword evidence="12" id="KW-1185">Reference proteome</keyword>
<evidence type="ECO:0000256" key="7">
    <source>
        <dbReference type="ARBA" id="ARBA00022989"/>
    </source>
</evidence>
<keyword evidence="3" id="KW-0813">Transport</keyword>
<gene>
    <name evidence="11" type="ORF">QTP70_014872</name>
</gene>
<dbReference type="Gene3D" id="3.40.50.300">
    <property type="entry name" value="P-loop containing nucleotide triphosphate hydrolases"/>
    <property type="match status" value="1"/>
</dbReference>
<evidence type="ECO:0000256" key="8">
    <source>
        <dbReference type="ARBA" id="ARBA00023136"/>
    </source>
</evidence>
<dbReference type="Pfam" id="PF19055">
    <property type="entry name" value="ABC2_membrane_7"/>
    <property type="match status" value="1"/>
</dbReference>
<dbReference type="InterPro" id="IPR003439">
    <property type="entry name" value="ABC_transporter-like_ATP-bd"/>
</dbReference>
<feature type="transmembrane region" description="Helical" evidence="9">
    <location>
        <begin position="611"/>
        <end position="631"/>
    </location>
</feature>
<feature type="transmembrane region" description="Helical" evidence="9">
    <location>
        <begin position="481"/>
        <end position="505"/>
    </location>
</feature>
<dbReference type="PANTHER" id="PTHR48041:SF121">
    <property type="entry name" value="ATP-BINDING CASSETTE SUB-FAMILY G MEMBER 2 ISOFORM X1"/>
    <property type="match status" value="1"/>
</dbReference>